<evidence type="ECO:0000256" key="3">
    <source>
        <dbReference type="SAM" id="Phobius"/>
    </source>
</evidence>
<sequence length="913" mass="102471">MMDLTLHISVVIACVVIASILSILFLNSIFTAEKREKIAAAIKQREEAEKAAAKRQKKLQQQQQQAKKDLKREKKRFYREQQKDNTEQEESDVQSEPPSVEDEPQGLSKSHVEFDPDPEVIVGATPEAVRRASIAEREKDALANNSKQKAKKEKKNKSPGILVNKNEPVVIRENSVIDEPANTFETKQPKDTVELKKSEKKDNKKEKNGKKDKNVAFEKPVVAAVEQQPSTVEFVSQVQVAKEVKQHDEKARRGSPKTQASNNASGNNKSKQQSKKQSKETAATKELVLALDKLSDSDTIGVSLLMNLFRRAELNRSEIQLLIDYLLNKQQDTPATHSDWSDDICQKLKRQLEEKEKALAEEQESSIGIQAKLRELRIEINTERTQLNATVKSCAEKLQAKEQEIAALNQELQSINEKFTLERKQFQAKLLLEKQTGSQDLFAQLQRIQSESAHKDKCINELTCLVSACNKANEDLKQQVSLLEQQREELEQISNNRIFELEKIKAFEVENAECKMELHRLQNAHESTKVDLAQARQDLEVLAARNGDFLEKQKQIDALGAKNDELLQQLAGVNMQAAEQSKGQATLDSIKSQLAEKERQLGILHDSHTCLLQQLDTVRAQSQNNAQTHQDLQKLVQSLQQDVANKHQQLQQVEQTVDHLSTREKKLLQQLQEQKEKNDDLRKKNWKLVEALQSAETAAKQNKAPKNANANLVEQQQLFATSQKQSSTTANIATVSSNEEKHVREIFQRLYPEAVKACASTALSASFEQWVEQVLDTQLKLTAPPKSPGNSSNKSTQMSSSSINNATASAHTNNSSHNDNLNNNDNRISTDSSGVGDSSSGSANDVDATDLRLQNTQLRAKVDELTKLVTKTSNTLSALEGHAREEHEKWQTIVLSKDEEISRLQHSNGSSGI</sequence>
<dbReference type="EMBL" id="CAJHJT010000001">
    <property type="protein sequence ID" value="CAD6995939.1"/>
    <property type="molecule type" value="Genomic_DNA"/>
</dbReference>
<accession>A0A811UAN6</accession>
<feature type="coiled-coil region" evidence="1">
    <location>
        <begin position="459"/>
        <end position="538"/>
    </location>
</feature>
<gene>
    <name evidence="4" type="ORF">CCAP1982_LOCUS4641</name>
</gene>
<feature type="region of interest" description="Disordered" evidence="2">
    <location>
        <begin position="49"/>
        <end position="218"/>
    </location>
</feature>
<evidence type="ECO:0000256" key="1">
    <source>
        <dbReference type="SAM" id="Coils"/>
    </source>
</evidence>
<feature type="coiled-coil region" evidence="1">
    <location>
        <begin position="345"/>
        <end position="429"/>
    </location>
</feature>
<reference evidence="4" key="1">
    <citation type="submission" date="2020-11" db="EMBL/GenBank/DDBJ databases">
        <authorList>
            <person name="Whitehead M."/>
        </authorList>
    </citation>
    <scope>NUCLEOTIDE SEQUENCE</scope>
    <source>
        <strain evidence="4">EGII</strain>
    </source>
</reference>
<feature type="compositionally biased region" description="Acidic residues" evidence="2">
    <location>
        <begin position="87"/>
        <end position="104"/>
    </location>
</feature>
<evidence type="ECO:0000313" key="5">
    <source>
        <dbReference type="Proteomes" id="UP000606786"/>
    </source>
</evidence>
<feature type="compositionally biased region" description="Basic residues" evidence="2">
    <location>
        <begin position="148"/>
        <end position="157"/>
    </location>
</feature>
<keyword evidence="3" id="KW-0812">Transmembrane</keyword>
<keyword evidence="3" id="KW-0472">Membrane</keyword>
<keyword evidence="3" id="KW-1133">Transmembrane helix</keyword>
<feature type="transmembrane region" description="Helical" evidence="3">
    <location>
        <begin position="6"/>
        <end position="27"/>
    </location>
</feature>
<feature type="compositionally biased region" description="Low complexity" evidence="2">
    <location>
        <begin position="788"/>
        <end position="846"/>
    </location>
</feature>
<feature type="compositionally biased region" description="Basic and acidic residues" evidence="2">
    <location>
        <begin position="128"/>
        <end position="141"/>
    </location>
</feature>
<feature type="compositionally biased region" description="Basic and acidic residues" evidence="2">
    <location>
        <begin position="66"/>
        <end position="86"/>
    </location>
</feature>
<dbReference type="KEGG" id="ccat:101449560"/>
<comment type="caution">
    <text evidence="4">The sequence shown here is derived from an EMBL/GenBank/DDBJ whole genome shotgun (WGS) entry which is preliminary data.</text>
</comment>
<dbReference type="Proteomes" id="UP000606786">
    <property type="component" value="Unassembled WGS sequence"/>
</dbReference>
<proteinExistence type="predicted"/>
<feature type="region of interest" description="Disordered" evidence="2">
    <location>
        <begin position="244"/>
        <end position="281"/>
    </location>
</feature>
<feature type="coiled-coil region" evidence="1">
    <location>
        <begin position="629"/>
        <end position="691"/>
    </location>
</feature>
<dbReference type="OrthoDB" id="5875463at2759"/>
<dbReference type="PANTHER" id="PTHR18939:SF4">
    <property type="entry name" value="RIBOSOME-BINDING PROTEIN 1"/>
    <property type="match status" value="1"/>
</dbReference>
<evidence type="ECO:0000313" key="4">
    <source>
        <dbReference type="EMBL" id="CAD6995939.1"/>
    </source>
</evidence>
<evidence type="ECO:0000256" key="2">
    <source>
        <dbReference type="SAM" id="MobiDB-lite"/>
    </source>
</evidence>
<name>A0A811UAN6_CERCA</name>
<dbReference type="GO" id="GO:0005789">
    <property type="term" value="C:endoplasmic reticulum membrane"/>
    <property type="evidence" value="ECO:0007669"/>
    <property type="project" value="TreeGrafter"/>
</dbReference>
<feature type="compositionally biased region" description="Basic and acidic residues" evidence="2">
    <location>
        <begin position="187"/>
        <end position="216"/>
    </location>
</feature>
<organism evidence="4 5">
    <name type="scientific">Ceratitis capitata</name>
    <name type="common">Mediterranean fruit fly</name>
    <name type="synonym">Tephritis capitata</name>
    <dbReference type="NCBI Taxonomy" id="7213"/>
    <lineage>
        <taxon>Eukaryota</taxon>
        <taxon>Metazoa</taxon>
        <taxon>Ecdysozoa</taxon>
        <taxon>Arthropoda</taxon>
        <taxon>Hexapoda</taxon>
        <taxon>Insecta</taxon>
        <taxon>Pterygota</taxon>
        <taxon>Neoptera</taxon>
        <taxon>Endopterygota</taxon>
        <taxon>Diptera</taxon>
        <taxon>Brachycera</taxon>
        <taxon>Muscomorpha</taxon>
        <taxon>Tephritoidea</taxon>
        <taxon>Tephritidae</taxon>
        <taxon>Ceratitis</taxon>
        <taxon>Ceratitis</taxon>
    </lineage>
</organism>
<dbReference type="AlphaFoldDB" id="A0A811UAN6"/>
<feature type="region of interest" description="Disordered" evidence="2">
    <location>
        <begin position="781"/>
        <end position="850"/>
    </location>
</feature>
<dbReference type="InterPro" id="IPR040248">
    <property type="entry name" value="RRBP1"/>
</dbReference>
<keyword evidence="5" id="KW-1185">Reference proteome</keyword>
<feature type="compositionally biased region" description="Low complexity" evidence="2">
    <location>
        <begin position="259"/>
        <end position="271"/>
    </location>
</feature>
<dbReference type="PANTHER" id="PTHR18939">
    <property type="entry name" value="RIBOSOME BINDING PROTEIN-1"/>
    <property type="match status" value="1"/>
</dbReference>
<protein>
    <submittedName>
        <fullName evidence="4">(Mediterranean fruit fly) hypothetical protein</fullName>
    </submittedName>
</protein>
<keyword evidence="1" id="KW-0175">Coiled coil</keyword>